<evidence type="ECO:0000313" key="1">
    <source>
        <dbReference type="EMBL" id="CAF0960761.1"/>
    </source>
</evidence>
<comment type="caution">
    <text evidence="2">The sequence shown here is derived from an EMBL/GenBank/DDBJ whole genome shotgun (WGS) entry which is preliminary data.</text>
</comment>
<dbReference type="AlphaFoldDB" id="A0A814K514"/>
<keyword evidence="5" id="KW-1185">Reference proteome</keyword>
<dbReference type="EMBL" id="CAJOBA010005119">
    <property type="protein sequence ID" value="CAF3733647.1"/>
    <property type="molecule type" value="Genomic_DNA"/>
</dbReference>
<dbReference type="Proteomes" id="UP000663829">
    <property type="component" value="Unassembled WGS sequence"/>
</dbReference>
<sequence length="201" mass="22554">MEELATLPSAFSVGIHGLRDRAHLQDSEYFIDKTLLFEHEQDLIERLANELAHYLQEEVKACTGDQAQMSETAALCSVQTNEPIIEFDEVMFFNYNASIESSTPNQITTDLSARCSFGKCIPLSEFNLNSNDEGFVNDLGEYEALDAERTINGVDDQFNRNLLASDQISILLSSTVNEVEHERFLADSAFIMQDILELTGN</sequence>
<evidence type="ECO:0000313" key="3">
    <source>
        <dbReference type="EMBL" id="CAF3733647.1"/>
    </source>
</evidence>
<dbReference type="EMBL" id="CAJNOQ010004153">
    <property type="protein sequence ID" value="CAF1046987.1"/>
    <property type="molecule type" value="Genomic_DNA"/>
</dbReference>
<evidence type="ECO:0000313" key="2">
    <source>
        <dbReference type="EMBL" id="CAF1046987.1"/>
    </source>
</evidence>
<accession>A0A814K514</accession>
<organism evidence="2 5">
    <name type="scientific">Didymodactylos carnosus</name>
    <dbReference type="NCBI Taxonomy" id="1234261"/>
    <lineage>
        <taxon>Eukaryota</taxon>
        <taxon>Metazoa</taxon>
        <taxon>Spiralia</taxon>
        <taxon>Gnathifera</taxon>
        <taxon>Rotifera</taxon>
        <taxon>Eurotatoria</taxon>
        <taxon>Bdelloidea</taxon>
        <taxon>Philodinida</taxon>
        <taxon>Philodinidae</taxon>
        <taxon>Didymodactylos</taxon>
    </lineage>
</organism>
<dbReference type="Proteomes" id="UP000677228">
    <property type="component" value="Unassembled WGS sequence"/>
</dbReference>
<evidence type="ECO:0000313" key="4">
    <source>
        <dbReference type="EMBL" id="CAF3816760.1"/>
    </source>
</evidence>
<name>A0A814K514_9BILA</name>
<proteinExistence type="predicted"/>
<evidence type="ECO:0000313" key="5">
    <source>
        <dbReference type="Proteomes" id="UP000663829"/>
    </source>
</evidence>
<dbReference type="Proteomes" id="UP000681722">
    <property type="component" value="Unassembled WGS sequence"/>
</dbReference>
<protein>
    <submittedName>
        <fullName evidence="2">Uncharacterized protein</fullName>
    </submittedName>
</protein>
<dbReference type="Proteomes" id="UP000682733">
    <property type="component" value="Unassembled WGS sequence"/>
</dbReference>
<reference evidence="2" key="1">
    <citation type="submission" date="2021-02" db="EMBL/GenBank/DDBJ databases">
        <authorList>
            <person name="Nowell W R."/>
        </authorList>
    </citation>
    <scope>NUCLEOTIDE SEQUENCE</scope>
</reference>
<gene>
    <name evidence="2" type="ORF">GPM918_LOCUS16080</name>
    <name evidence="1" type="ORF">OVA965_LOCUS12624</name>
    <name evidence="4" type="ORF">SRO942_LOCUS16080</name>
    <name evidence="3" type="ORF">TMI583_LOCUS12628</name>
</gene>
<dbReference type="EMBL" id="CAJOBC010004153">
    <property type="protein sequence ID" value="CAF3816760.1"/>
    <property type="molecule type" value="Genomic_DNA"/>
</dbReference>
<dbReference type="EMBL" id="CAJNOK010005114">
    <property type="protein sequence ID" value="CAF0960761.1"/>
    <property type="molecule type" value="Genomic_DNA"/>
</dbReference>